<reference evidence="2 3" key="1">
    <citation type="submission" date="2014-04" db="EMBL/GenBank/DDBJ databases">
        <authorList>
            <consortium name="DOE Joint Genome Institute"/>
            <person name="Kuo A."/>
            <person name="Kohler A."/>
            <person name="Jargeat P."/>
            <person name="Nagy L.G."/>
            <person name="Floudas D."/>
            <person name="Copeland A."/>
            <person name="Barry K.W."/>
            <person name="Cichocki N."/>
            <person name="Veneault-Fourrey C."/>
            <person name="LaButti K."/>
            <person name="Lindquist E.A."/>
            <person name="Lipzen A."/>
            <person name="Lundell T."/>
            <person name="Morin E."/>
            <person name="Murat C."/>
            <person name="Sun H."/>
            <person name="Tunlid A."/>
            <person name="Henrissat B."/>
            <person name="Grigoriev I.V."/>
            <person name="Hibbett D.S."/>
            <person name="Martin F."/>
            <person name="Nordberg H.P."/>
            <person name="Cantor M.N."/>
            <person name="Hua S.X."/>
        </authorList>
    </citation>
    <scope>NUCLEOTIDE SEQUENCE [LARGE SCALE GENOMIC DNA]</scope>
    <source>
        <strain evidence="2 3">Ve08.2h10</strain>
    </source>
</reference>
<gene>
    <name evidence="2" type="ORF">PAXRUDRAFT_823182</name>
</gene>
<organism evidence="2 3">
    <name type="scientific">Paxillus rubicundulus Ve08.2h10</name>
    <dbReference type="NCBI Taxonomy" id="930991"/>
    <lineage>
        <taxon>Eukaryota</taxon>
        <taxon>Fungi</taxon>
        <taxon>Dikarya</taxon>
        <taxon>Basidiomycota</taxon>
        <taxon>Agaricomycotina</taxon>
        <taxon>Agaricomycetes</taxon>
        <taxon>Agaricomycetidae</taxon>
        <taxon>Boletales</taxon>
        <taxon>Paxilineae</taxon>
        <taxon>Paxillaceae</taxon>
        <taxon>Paxillus</taxon>
    </lineage>
</organism>
<evidence type="ECO:0000313" key="2">
    <source>
        <dbReference type="EMBL" id="KIK99077.1"/>
    </source>
</evidence>
<dbReference type="Proteomes" id="UP000054538">
    <property type="component" value="Unassembled WGS sequence"/>
</dbReference>
<feature type="region of interest" description="Disordered" evidence="1">
    <location>
        <begin position="36"/>
        <end position="72"/>
    </location>
</feature>
<dbReference type="OrthoDB" id="2665613at2759"/>
<reference evidence="3" key="2">
    <citation type="submission" date="2015-01" db="EMBL/GenBank/DDBJ databases">
        <title>Evolutionary Origins and Diversification of the Mycorrhizal Mutualists.</title>
        <authorList>
            <consortium name="DOE Joint Genome Institute"/>
            <consortium name="Mycorrhizal Genomics Consortium"/>
            <person name="Kohler A."/>
            <person name="Kuo A."/>
            <person name="Nagy L.G."/>
            <person name="Floudas D."/>
            <person name="Copeland A."/>
            <person name="Barry K.W."/>
            <person name="Cichocki N."/>
            <person name="Veneault-Fourrey C."/>
            <person name="LaButti K."/>
            <person name="Lindquist E.A."/>
            <person name="Lipzen A."/>
            <person name="Lundell T."/>
            <person name="Morin E."/>
            <person name="Murat C."/>
            <person name="Riley R."/>
            <person name="Ohm R."/>
            <person name="Sun H."/>
            <person name="Tunlid A."/>
            <person name="Henrissat B."/>
            <person name="Grigoriev I.V."/>
            <person name="Hibbett D.S."/>
            <person name="Martin F."/>
        </authorList>
    </citation>
    <scope>NUCLEOTIDE SEQUENCE [LARGE SCALE GENOMIC DNA]</scope>
    <source>
        <strain evidence="3">Ve08.2h10</strain>
    </source>
</reference>
<protein>
    <submittedName>
        <fullName evidence="2">Uncharacterized protein</fullName>
    </submittedName>
</protein>
<dbReference type="HOGENOM" id="CLU_2373422_0_0_1"/>
<evidence type="ECO:0000313" key="3">
    <source>
        <dbReference type="Proteomes" id="UP000054538"/>
    </source>
</evidence>
<keyword evidence="3" id="KW-1185">Reference proteome</keyword>
<dbReference type="AlphaFoldDB" id="A0A0D0DKQ0"/>
<dbReference type="InParanoid" id="A0A0D0DKQ0"/>
<evidence type="ECO:0000256" key="1">
    <source>
        <dbReference type="SAM" id="MobiDB-lite"/>
    </source>
</evidence>
<name>A0A0D0DKQ0_9AGAM</name>
<sequence length="95" mass="10674">MGRPGVDEYPSVRIYAQRMKAAIMATHDSILEARVKQTRSVSPEASTGGRPDLRVNKGPPPSERTSTQAHPEIHQAVQAPKRLRLIHFCWTYMHA</sequence>
<accession>A0A0D0DKQ0</accession>
<proteinExistence type="predicted"/>
<dbReference type="EMBL" id="KN824871">
    <property type="protein sequence ID" value="KIK99077.1"/>
    <property type="molecule type" value="Genomic_DNA"/>
</dbReference>